<comment type="similarity">
    <text evidence="9">Belongs to the acetylglutamate kinase family. ArgB subfamily.</text>
</comment>
<comment type="pathway">
    <text evidence="1 9">Amino-acid biosynthesis; L-arginine biosynthesis; N(2)-acetyl-L-ornithine from L-glutamate: step 2/4.</text>
</comment>
<evidence type="ECO:0000259" key="10">
    <source>
        <dbReference type="Pfam" id="PF00696"/>
    </source>
</evidence>
<dbReference type="UniPathway" id="UPA00068">
    <property type="reaction ID" value="UER00107"/>
</dbReference>
<comment type="catalytic activity">
    <reaction evidence="8 9">
        <text>N-acetyl-L-glutamate + ATP = N-acetyl-L-glutamyl 5-phosphate + ADP</text>
        <dbReference type="Rhea" id="RHEA:14629"/>
        <dbReference type="ChEBI" id="CHEBI:30616"/>
        <dbReference type="ChEBI" id="CHEBI:44337"/>
        <dbReference type="ChEBI" id="CHEBI:57936"/>
        <dbReference type="ChEBI" id="CHEBI:456216"/>
        <dbReference type="EC" id="2.7.2.8"/>
    </reaction>
</comment>
<evidence type="ECO:0000256" key="8">
    <source>
        <dbReference type="ARBA" id="ARBA00048141"/>
    </source>
</evidence>
<keyword evidence="4 9" id="KW-0808">Transferase</keyword>
<dbReference type="Gene3D" id="3.40.1160.10">
    <property type="entry name" value="Acetylglutamate kinase-like"/>
    <property type="match status" value="1"/>
</dbReference>
<dbReference type="GO" id="GO:0005737">
    <property type="term" value="C:cytoplasm"/>
    <property type="evidence" value="ECO:0007669"/>
    <property type="project" value="UniProtKB-SubCell"/>
</dbReference>
<evidence type="ECO:0000313" key="11">
    <source>
        <dbReference type="EMBL" id="MZP30650.1"/>
    </source>
</evidence>
<evidence type="ECO:0000256" key="9">
    <source>
        <dbReference type="HAMAP-Rule" id="MF_00082"/>
    </source>
</evidence>
<feature type="binding site" evidence="9">
    <location>
        <position position="190"/>
    </location>
    <ligand>
        <name>substrate</name>
    </ligand>
</feature>
<sequence length="295" mass="31310">MLKALEKAGILVEALPYIKKFSGKTVVIKYGGAAMVNDQLKEAVIMDVILMKLVGIHPVVVHGGGPEINGMLDRLGLKSHFIQGLRVTDEATMEVVEMVLAGKVNKEIVALIQRFGGKAVGLCGKDGGLIQAKKRFELVKNEAGARVPTDIGFVGDVVKIEPGLVRELADRGYIPVIAPIGVGENGESYNINADTAAGELAQALEAHKLVLLTDVEGILRDRQDKASLISSLRIDDVPALVEEGVISGGMIPKVTCCVEALQGGVGQTHIIDGRLPHSLLLEVFTDKGIGTMVLK</sequence>
<evidence type="ECO:0000256" key="2">
    <source>
        <dbReference type="ARBA" id="ARBA00022571"/>
    </source>
</evidence>
<dbReference type="EC" id="2.7.2.8" evidence="9"/>
<gene>
    <name evidence="9 11" type="primary">argB</name>
    <name evidence="11" type="ORF">GTO91_13105</name>
</gene>
<dbReference type="InterPro" id="IPR001048">
    <property type="entry name" value="Asp/Glu/Uridylate_kinase"/>
</dbReference>
<protein>
    <recommendedName>
        <fullName evidence="9">Acetylglutamate kinase</fullName>
        <ecNumber evidence="9">2.7.2.8</ecNumber>
    </recommendedName>
    <alternativeName>
        <fullName evidence="9">N-acetyl-L-glutamate 5-phosphotransferase</fullName>
    </alternativeName>
    <alternativeName>
        <fullName evidence="9">NAG kinase</fullName>
        <shortName evidence="9">NAGK</shortName>
    </alternativeName>
</protein>
<dbReference type="OrthoDB" id="9803155at2"/>
<dbReference type="AlphaFoldDB" id="A0A845L7P4"/>
<organism evidence="11 12">
    <name type="scientific">Heliomicrobium undosum</name>
    <dbReference type="NCBI Taxonomy" id="121734"/>
    <lineage>
        <taxon>Bacteria</taxon>
        <taxon>Bacillati</taxon>
        <taxon>Bacillota</taxon>
        <taxon>Clostridia</taxon>
        <taxon>Eubacteriales</taxon>
        <taxon>Heliobacteriaceae</taxon>
        <taxon>Heliomicrobium</taxon>
    </lineage>
</organism>
<dbReference type="Proteomes" id="UP000463470">
    <property type="component" value="Unassembled WGS sequence"/>
</dbReference>
<dbReference type="InterPro" id="IPR001057">
    <property type="entry name" value="Glu/AcGlu_kinase"/>
</dbReference>
<evidence type="ECO:0000256" key="1">
    <source>
        <dbReference type="ARBA" id="ARBA00004828"/>
    </source>
</evidence>
<dbReference type="HAMAP" id="MF_00082">
    <property type="entry name" value="ArgB"/>
    <property type="match status" value="1"/>
</dbReference>
<keyword evidence="2 9" id="KW-0055">Arginine biosynthesis</keyword>
<dbReference type="SUPFAM" id="SSF53633">
    <property type="entry name" value="Carbamate kinase-like"/>
    <property type="match status" value="1"/>
</dbReference>
<evidence type="ECO:0000256" key="6">
    <source>
        <dbReference type="ARBA" id="ARBA00022777"/>
    </source>
</evidence>
<dbReference type="PRINTS" id="PR00474">
    <property type="entry name" value="GLU5KINASE"/>
</dbReference>
<evidence type="ECO:0000256" key="3">
    <source>
        <dbReference type="ARBA" id="ARBA00022605"/>
    </source>
</evidence>
<feature type="binding site" evidence="9">
    <location>
        <position position="86"/>
    </location>
    <ligand>
        <name>substrate</name>
    </ligand>
</feature>
<keyword evidence="9" id="KW-0963">Cytoplasm</keyword>
<keyword evidence="6 9" id="KW-0418">Kinase</keyword>
<comment type="subcellular location">
    <subcellularLocation>
        <location evidence="9">Cytoplasm</location>
    </subcellularLocation>
</comment>
<dbReference type="GO" id="GO:0005524">
    <property type="term" value="F:ATP binding"/>
    <property type="evidence" value="ECO:0007669"/>
    <property type="project" value="UniProtKB-UniRule"/>
</dbReference>
<evidence type="ECO:0000256" key="4">
    <source>
        <dbReference type="ARBA" id="ARBA00022679"/>
    </source>
</evidence>
<evidence type="ECO:0000313" key="12">
    <source>
        <dbReference type="Proteomes" id="UP000463470"/>
    </source>
</evidence>
<keyword evidence="12" id="KW-1185">Reference proteome</keyword>
<dbReference type="RefSeq" id="WP_161259170.1">
    <property type="nucleotide sequence ID" value="NZ_WXEY01000016.1"/>
</dbReference>
<dbReference type="GO" id="GO:0003991">
    <property type="term" value="F:acetylglutamate kinase activity"/>
    <property type="evidence" value="ECO:0007669"/>
    <property type="project" value="UniProtKB-UniRule"/>
</dbReference>
<feature type="binding site" evidence="9">
    <location>
        <begin position="64"/>
        <end position="65"/>
    </location>
    <ligand>
        <name>substrate</name>
    </ligand>
</feature>
<dbReference type="InterPro" id="IPR041727">
    <property type="entry name" value="NAGK-C"/>
</dbReference>
<feature type="site" description="Transition state stabilizer" evidence="9">
    <location>
        <position position="29"/>
    </location>
</feature>
<dbReference type="InterPro" id="IPR037528">
    <property type="entry name" value="ArgB"/>
</dbReference>
<keyword evidence="5 9" id="KW-0547">Nucleotide-binding</keyword>
<dbReference type="PANTHER" id="PTHR23342">
    <property type="entry name" value="N-ACETYLGLUTAMATE SYNTHASE"/>
    <property type="match status" value="1"/>
</dbReference>
<proteinExistence type="inferred from homology"/>
<feature type="domain" description="Aspartate/glutamate/uridylate kinase" evidence="10">
    <location>
        <begin position="24"/>
        <end position="272"/>
    </location>
</feature>
<keyword evidence="3 9" id="KW-0028">Amino-acid biosynthesis</keyword>
<dbReference type="FunFam" id="3.40.1160.10:FF:000004">
    <property type="entry name" value="Acetylglutamate kinase"/>
    <property type="match status" value="1"/>
</dbReference>
<name>A0A845L7P4_9FIRM</name>
<evidence type="ECO:0000256" key="7">
    <source>
        <dbReference type="ARBA" id="ARBA00022840"/>
    </source>
</evidence>
<dbReference type="Pfam" id="PF00696">
    <property type="entry name" value="AA_kinase"/>
    <property type="match status" value="1"/>
</dbReference>
<dbReference type="PANTHER" id="PTHR23342:SF0">
    <property type="entry name" value="N-ACETYLGLUTAMATE SYNTHASE, MITOCHONDRIAL"/>
    <property type="match status" value="1"/>
</dbReference>
<dbReference type="NCBIfam" id="TIGR00761">
    <property type="entry name" value="argB"/>
    <property type="match status" value="1"/>
</dbReference>
<accession>A0A845L7P4</accession>
<comment type="caution">
    <text evidence="11">The sequence shown here is derived from an EMBL/GenBank/DDBJ whole genome shotgun (WGS) entry which is preliminary data.</text>
</comment>
<feature type="site" description="Transition state stabilizer" evidence="9">
    <location>
        <position position="253"/>
    </location>
</feature>
<dbReference type="GO" id="GO:0042450">
    <property type="term" value="P:L-arginine biosynthetic process via ornithine"/>
    <property type="evidence" value="ECO:0007669"/>
    <property type="project" value="UniProtKB-UniRule"/>
</dbReference>
<dbReference type="EMBL" id="WXEY01000016">
    <property type="protein sequence ID" value="MZP30650.1"/>
    <property type="molecule type" value="Genomic_DNA"/>
</dbReference>
<reference evidence="11 12" key="1">
    <citation type="submission" date="2020-01" db="EMBL/GenBank/DDBJ databases">
        <title>Whole-genome sequence of Heliobacterium undosum DSM 13378.</title>
        <authorList>
            <person name="Kyndt J.A."/>
            <person name="Meyer T.E."/>
        </authorList>
    </citation>
    <scope>NUCLEOTIDE SEQUENCE [LARGE SCALE GENOMIC DNA]</scope>
    <source>
        <strain evidence="11 12">DSM 13378</strain>
    </source>
</reference>
<dbReference type="InterPro" id="IPR004662">
    <property type="entry name" value="AcgluKinase_fam"/>
</dbReference>
<evidence type="ECO:0000256" key="5">
    <source>
        <dbReference type="ARBA" id="ARBA00022741"/>
    </source>
</evidence>
<dbReference type="InterPro" id="IPR036393">
    <property type="entry name" value="AceGlu_kinase-like_sf"/>
</dbReference>
<dbReference type="CDD" id="cd04250">
    <property type="entry name" value="AAK_NAGK-C"/>
    <property type="match status" value="1"/>
</dbReference>
<dbReference type="PIRSF" id="PIRSF000728">
    <property type="entry name" value="NAGK"/>
    <property type="match status" value="1"/>
</dbReference>
<keyword evidence="7 9" id="KW-0067">ATP-binding</keyword>
<comment type="function">
    <text evidence="9">Catalyzes the ATP-dependent phosphorylation of N-acetyl-L-glutamate.</text>
</comment>